<dbReference type="EMBL" id="AP011802">
    <property type="protein sequence ID" value="BAL59161.1"/>
    <property type="molecule type" value="Genomic_DNA"/>
</dbReference>
<name>H5SSM5_ACEAU</name>
<organism evidence="1">
    <name type="scientific">Acetithermum autotrophicum</name>
    <dbReference type="NCBI Taxonomy" id="1446466"/>
    <lineage>
        <taxon>Bacteria</taxon>
        <taxon>Candidatus Bipolaricaulota</taxon>
        <taxon>Candidatus Acetithermum</taxon>
    </lineage>
</organism>
<protein>
    <submittedName>
        <fullName evidence="1">Uncharacterized protein</fullName>
    </submittedName>
</protein>
<reference evidence="1" key="1">
    <citation type="journal article" date="2005" name="Environ. Microbiol.">
        <title>Genetic and functional properties of uncultivated thermophilic crenarchaeotes from a subsurface gold mine as revealed by analysis of genome fragments.</title>
        <authorList>
            <person name="Nunoura T."/>
            <person name="Hirayama H."/>
            <person name="Takami H."/>
            <person name="Oida H."/>
            <person name="Nishi S."/>
            <person name="Shimamura S."/>
            <person name="Suzuki Y."/>
            <person name="Inagaki F."/>
            <person name="Takai K."/>
            <person name="Nealson K.H."/>
            <person name="Horikoshi K."/>
        </authorList>
    </citation>
    <scope>NUCLEOTIDE SEQUENCE</scope>
</reference>
<proteinExistence type="predicted"/>
<dbReference type="AlphaFoldDB" id="H5SSM5"/>
<sequence>MMQKIAKSGVVLVLVSAVLGIGFQGVAQPPGVQPPVAESLSYIAQLFVKQTVAKFDSVLLQSRLATGKIVNTELAFRLETGESKSLKTSEIAALLFEQGRVKIVLQSGERLSGQLLTSVEMTLVGAGNFKATFPPNSLHIGLGVIVLSGQLQNLSNEEFQGLLTQFLKMITRSDIIVFQNDGMLAGLVVNQVFQLDEFYFNKQEIAEIIFGPPCQLRATWGQVIVGTMRTPAVTVELFNEQTRFEFTTQELARILFMDRSVTFARIASLVERLVPWDPETGRPGKP</sequence>
<evidence type="ECO:0000313" key="1">
    <source>
        <dbReference type="EMBL" id="BAL59161.1"/>
    </source>
</evidence>
<reference evidence="1" key="2">
    <citation type="journal article" date="2012" name="PLoS ONE">
        <title>A Deeply Branching Thermophilic Bacterium with an Ancient Acetyl-CoA Pathway Dominates a Subsurface Ecosystem.</title>
        <authorList>
            <person name="Takami H."/>
            <person name="Noguchi H."/>
            <person name="Takaki Y."/>
            <person name="Uchiyama I."/>
            <person name="Toyoda A."/>
            <person name="Nishi S."/>
            <person name="Chee G.-J."/>
            <person name="Arai W."/>
            <person name="Nunoura T."/>
            <person name="Itoh T."/>
            <person name="Hattori M."/>
            <person name="Takai K."/>
        </authorList>
    </citation>
    <scope>NUCLEOTIDE SEQUENCE</scope>
</reference>
<gene>
    <name evidence="1" type="ORF">HGMM_OP3C316</name>
</gene>
<accession>H5SSM5</accession>